<dbReference type="InterPro" id="IPR000551">
    <property type="entry name" value="MerR-type_HTH_dom"/>
</dbReference>
<dbReference type="InterPro" id="IPR009061">
    <property type="entry name" value="DNA-bd_dom_put_sf"/>
</dbReference>
<dbReference type="PROSITE" id="PS50937">
    <property type="entry name" value="HTH_MERR_2"/>
    <property type="match status" value="1"/>
</dbReference>
<dbReference type="Proteomes" id="UP001597337">
    <property type="component" value="Unassembled WGS sequence"/>
</dbReference>
<dbReference type="EMBL" id="JBHUHX010000009">
    <property type="protein sequence ID" value="MFD2111145.1"/>
    <property type="molecule type" value="Genomic_DNA"/>
</dbReference>
<organism evidence="6 7">
    <name type="scientific">Thiorhodococcus fuscus</name>
    <dbReference type="NCBI Taxonomy" id="527200"/>
    <lineage>
        <taxon>Bacteria</taxon>
        <taxon>Pseudomonadati</taxon>
        <taxon>Pseudomonadota</taxon>
        <taxon>Gammaproteobacteria</taxon>
        <taxon>Chromatiales</taxon>
        <taxon>Chromatiaceae</taxon>
        <taxon>Thiorhodococcus</taxon>
    </lineage>
</organism>
<gene>
    <name evidence="6" type="ORF">ACFSJC_04720</name>
</gene>
<evidence type="ECO:0000256" key="2">
    <source>
        <dbReference type="ARBA" id="ARBA00023015"/>
    </source>
</evidence>
<proteinExistence type="predicted"/>
<dbReference type="SMART" id="SM00422">
    <property type="entry name" value="HTH_MERR"/>
    <property type="match status" value="1"/>
</dbReference>
<evidence type="ECO:0000313" key="7">
    <source>
        <dbReference type="Proteomes" id="UP001597337"/>
    </source>
</evidence>
<dbReference type="SUPFAM" id="SSF46955">
    <property type="entry name" value="Putative DNA-binding domain"/>
    <property type="match status" value="1"/>
</dbReference>
<dbReference type="PANTHER" id="PTHR30204:SF69">
    <property type="entry name" value="MERR-FAMILY TRANSCRIPTIONAL REGULATOR"/>
    <property type="match status" value="1"/>
</dbReference>
<feature type="domain" description="HTH merR-type" evidence="5">
    <location>
        <begin position="1"/>
        <end position="70"/>
    </location>
</feature>
<dbReference type="InterPro" id="IPR047057">
    <property type="entry name" value="MerR_fam"/>
</dbReference>
<keyword evidence="3" id="KW-0238">DNA-binding</keyword>
<name>A0ABW4Y6E1_9GAMM</name>
<comment type="caution">
    <text evidence="6">The sequence shown here is derived from an EMBL/GenBank/DDBJ whole genome shotgun (WGS) entry which is preliminary data.</text>
</comment>
<keyword evidence="1" id="KW-0678">Repressor</keyword>
<evidence type="ECO:0000256" key="4">
    <source>
        <dbReference type="ARBA" id="ARBA00023163"/>
    </source>
</evidence>
<evidence type="ECO:0000313" key="6">
    <source>
        <dbReference type="EMBL" id="MFD2111145.1"/>
    </source>
</evidence>
<dbReference type="Gene3D" id="1.10.1660.10">
    <property type="match status" value="1"/>
</dbReference>
<accession>A0ABW4Y6E1</accession>
<dbReference type="CDD" id="cd00592">
    <property type="entry name" value="HTH_MerR-like"/>
    <property type="match status" value="1"/>
</dbReference>
<protein>
    <submittedName>
        <fullName evidence="6">MerR family transcriptional regulator</fullName>
    </submittedName>
</protein>
<dbReference type="PRINTS" id="PR00040">
    <property type="entry name" value="HTHMERR"/>
</dbReference>
<evidence type="ECO:0000256" key="1">
    <source>
        <dbReference type="ARBA" id="ARBA00022491"/>
    </source>
</evidence>
<sequence length="167" mass="18655">MSLKIGAIAQRLGTTVRTLRFYEENGLVHPRRTPGGTRLYTEDDEARFAALLTLARLGFSLQQLAELADLRRSSQTGDEASRAVASRLRKMDADLEARARAIEERRQDIARGLALVERCHGCRRRPVRDICDPCPTSAGVREIEVLRIVWDEAEPCCPPASPMSENP</sequence>
<dbReference type="RefSeq" id="WP_386023970.1">
    <property type="nucleotide sequence ID" value="NZ_JBHUHX010000009.1"/>
</dbReference>
<keyword evidence="4" id="KW-0804">Transcription</keyword>
<reference evidence="7" key="1">
    <citation type="journal article" date="2019" name="Int. J. Syst. Evol. Microbiol.">
        <title>The Global Catalogue of Microorganisms (GCM) 10K type strain sequencing project: providing services to taxonomists for standard genome sequencing and annotation.</title>
        <authorList>
            <consortium name="The Broad Institute Genomics Platform"/>
            <consortium name="The Broad Institute Genome Sequencing Center for Infectious Disease"/>
            <person name="Wu L."/>
            <person name="Ma J."/>
        </authorList>
    </citation>
    <scope>NUCLEOTIDE SEQUENCE [LARGE SCALE GENOMIC DNA]</scope>
    <source>
        <strain evidence="7">KACC 12597</strain>
    </source>
</reference>
<keyword evidence="2" id="KW-0805">Transcription regulation</keyword>
<evidence type="ECO:0000259" key="5">
    <source>
        <dbReference type="PROSITE" id="PS50937"/>
    </source>
</evidence>
<keyword evidence="7" id="KW-1185">Reference proteome</keyword>
<dbReference type="PANTHER" id="PTHR30204">
    <property type="entry name" value="REDOX-CYCLING DRUG-SENSING TRANSCRIPTIONAL ACTIVATOR SOXR"/>
    <property type="match status" value="1"/>
</dbReference>
<dbReference type="Pfam" id="PF13411">
    <property type="entry name" value="MerR_1"/>
    <property type="match status" value="1"/>
</dbReference>
<evidence type="ECO:0000256" key="3">
    <source>
        <dbReference type="ARBA" id="ARBA00023125"/>
    </source>
</evidence>